<reference evidence="5" key="1">
    <citation type="journal article" date="2019" name="Int. J. Syst. Evol. Microbiol.">
        <title>The Global Catalogue of Microorganisms (GCM) 10K type strain sequencing project: providing services to taxonomists for standard genome sequencing and annotation.</title>
        <authorList>
            <consortium name="The Broad Institute Genomics Platform"/>
            <consortium name="The Broad Institute Genome Sequencing Center for Infectious Disease"/>
            <person name="Wu L."/>
            <person name="Ma J."/>
        </authorList>
    </citation>
    <scope>NUCLEOTIDE SEQUENCE [LARGE SCALE GENOMIC DNA]</scope>
    <source>
        <strain evidence="5">KCTC 52368</strain>
    </source>
</reference>
<accession>A0ABW5MVW0</accession>
<gene>
    <name evidence="4" type="ORF">ACFSQJ_07945</name>
</gene>
<keyword evidence="5" id="KW-1185">Reference proteome</keyword>
<keyword evidence="2" id="KW-0472">Membrane</keyword>
<feature type="chain" id="PRO_5046087526" evidence="3">
    <location>
        <begin position="21"/>
        <end position="202"/>
    </location>
</feature>
<organism evidence="4 5">
    <name type="scientific">Croceitalea marina</name>
    <dbReference type="NCBI Taxonomy" id="1775166"/>
    <lineage>
        <taxon>Bacteria</taxon>
        <taxon>Pseudomonadati</taxon>
        <taxon>Bacteroidota</taxon>
        <taxon>Flavobacteriia</taxon>
        <taxon>Flavobacteriales</taxon>
        <taxon>Flavobacteriaceae</taxon>
        <taxon>Croceitalea</taxon>
    </lineage>
</organism>
<feature type="transmembrane region" description="Helical" evidence="2">
    <location>
        <begin position="132"/>
        <end position="150"/>
    </location>
</feature>
<evidence type="ECO:0000256" key="2">
    <source>
        <dbReference type="SAM" id="Phobius"/>
    </source>
</evidence>
<feature type="signal peptide" evidence="3">
    <location>
        <begin position="1"/>
        <end position="20"/>
    </location>
</feature>
<feature type="compositionally biased region" description="Basic and acidic residues" evidence="1">
    <location>
        <begin position="181"/>
        <end position="202"/>
    </location>
</feature>
<proteinExistence type="predicted"/>
<keyword evidence="3" id="KW-0732">Signal</keyword>
<comment type="caution">
    <text evidence="4">The sequence shown here is derived from an EMBL/GenBank/DDBJ whole genome shotgun (WGS) entry which is preliminary data.</text>
</comment>
<name>A0ABW5MVW0_9FLAO</name>
<dbReference type="Proteomes" id="UP001597526">
    <property type="component" value="Unassembled WGS sequence"/>
</dbReference>
<evidence type="ECO:0000256" key="3">
    <source>
        <dbReference type="SAM" id="SignalP"/>
    </source>
</evidence>
<sequence>MKKIMILLGGLLLAINPLKAQDETTSKNEDTSISGQFETIIRKSTNYRQAGKRYEVVRLLELEALRKNILDSISTANGTIIGLRATIAENETSISSLNTKLDETTKNLNQLTEEKDSMSFFGAMVSKGTYKIIVWSIIFGLLAFLLFFIYRFKNSNFLTQQAKSALADVEAEFEQHRRRSLEREQKISRELQDEINKNKKGA</sequence>
<keyword evidence="2" id="KW-1133">Transmembrane helix</keyword>
<keyword evidence="2" id="KW-0812">Transmembrane</keyword>
<evidence type="ECO:0000313" key="4">
    <source>
        <dbReference type="EMBL" id="MFD2586858.1"/>
    </source>
</evidence>
<dbReference type="RefSeq" id="WP_377766415.1">
    <property type="nucleotide sequence ID" value="NZ_JBHULB010000008.1"/>
</dbReference>
<feature type="region of interest" description="Disordered" evidence="1">
    <location>
        <begin position="180"/>
        <end position="202"/>
    </location>
</feature>
<evidence type="ECO:0000256" key="1">
    <source>
        <dbReference type="SAM" id="MobiDB-lite"/>
    </source>
</evidence>
<evidence type="ECO:0000313" key="5">
    <source>
        <dbReference type="Proteomes" id="UP001597526"/>
    </source>
</evidence>
<protein>
    <submittedName>
        <fullName evidence="4">tRNA (Guanine-N1)-methyltransferase</fullName>
    </submittedName>
</protein>
<dbReference type="EMBL" id="JBHULB010000008">
    <property type="protein sequence ID" value="MFD2586858.1"/>
    <property type="molecule type" value="Genomic_DNA"/>
</dbReference>